<feature type="domain" description="HTH lysR-type" evidence="5">
    <location>
        <begin position="1"/>
        <end position="59"/>
    </location>
</feature>
<dbReference type="Proteomes" id="UP000215256">
    <property type="component" value="Chromosome 1"/>
</dbReference>
<dbReference type="SUPFAM" id="SSF53850">
    <property type="entry name" value="Periplasmic binding protein-like II"/>
    <property type="match status" value="1"/>
</dbReference>
<evidence type="ECO:0000256" key="1">
    <source>
        <dbReference type="ARBA" id="ARBA00009437"/>
    </source>
</evidence>
<dbReference type="EMBL" id="CP022604">
    <property type="protein sequence ID" value="ASV86784.1"/>
    <property type="molecule type" value="Genomic_DNA"/>
</dbReference>
<protein>
    <submittedName>
        <fullName evidence="6">LysR substrate binding domain protein</fullName>
    </submittedName>
</protein>
<name>A0A248UJB8_9HYPH</name>
<comment type="similarity">
    <text evidence="1">Belongs to the LysR transcriptional regulatory family.</text>
</comment>
<evidence type="ECO:0000259" key="5">
    <source>
        <dbReference type="PROSITE" id="PS50931"/>
    </source>
</evidence>
<dbReference type="GO" id="GO:0003700">
    <property type="term" value="F:DNA-binding transcription factor activity"/>
    <property type="evidence" value="ECO:0007669"/>
    <property type="project" value="InterPro"/>
</dbReference>
<dbReference type="GO" id="GO:0006351">
    <property type="term" value="P:DNA-templated transcription"/>
    <property type="evidence" value="ECO:0007669"/>
    <property type="project" value="TreeGrafter"/>
</dbReference>
<gene>
    <name evidence="6" type="ORF">CES85_2268</name>
</gene>
<dbReference type="InterPro" id="IPR000847">
    <property type="entry name" value="LysR_HTH_N"/>
</dbReference>
<dbReference type="PANTHER" id="PTHR30537">
    <property type="entry name" value="HTH-TYPE TRANSCRIPTIONAL REGULATOR"/>
    <property type="match status" value="1"/>
</dbReference>
<accession>A0A248UJB8</accession>
<dbReference type="KEGG" id="och:CES85_2268"/>
<evidence type="ECO:0000313" key="6">
    <source>
        <dbReference type="EMBL" id="ASV86784.1"/>
    </source>
</evidence>
<dbReference type="Pfam" id="PF00126">
    <property type="entry name" value="HTH_1"/>
    <property type="match status" value="1"/>
</dbReference>
<dbReference type="CDD" id="cd08473">
    <property type="entry name" value="PBP2_CrgA_like_4"/>
    <property type="match status" value="1"/>
</dbReference>
<dbReference type="GO" id="GO:0043565">
    <property type="term" value="F:sequence-specific DNA binding"/>
    <property type="evidence" value="ECO:0007669"/>
    <property type="project" value="TreeGrafter"/>
</dbReference>
<dbReference type="Gene3D" id="3.40.190.290">
    <property type="match status" value="1"/>
</dbReference>
<dbReference type="Pfam" id="PF03466">
    <property type="entry name" value="LysR_substrate"/>
    <property type="match status" value="1"/>
</dbReference>
<dbReference type="PANTHER" id="PTHR30537:SF31">
    <property type="entry name" value="TRANSCRIPTIONAL REGULATOR, LYSR FAMILY"/>
    <property type="match status" value="1"/>
</dbReference>
<dbReference type="RefSeq" id="WP_095447459.1">
    <property type="nucleotide sequence ID" value="NZ_CP022604.1"/>
</dbReference>
<keyword evidence="4" id="KW-0804">Transcription</keyword>
<reference evidence="6 7" key="1">
    <citation type="submission" date="2017-07" db="EMBL/GenBank/DDBJ databases">
        <title>Phylogenetic study on the rhizospheric bacterium Ochrobactrum sp. A44.</title>
        <authorList>
            <person name="Krzyzanowska D.M."/>
            <person name="Ossowicki A."/>
            <person name="Rajewska M."/>
            <person name="Maciag T."/>
            <person name="Kaczynski Z."/>
            <person name="Czerwicka M."/>
            <person name="Jafra S."/>
        </authorList>
    </citation>
    <scope>NUCLEOTIDE SEQUENCE [LARGE SCALE GENOMIC DNA]</scope>
    <source>
        <strain evidence="6 7">A44</strain>
    </source>
</reference>
<evidence type="ECO:0000256" key="3">
    <source>
        <dbReference type="ARBA" id="ARBA00023125"/>
    </source>
</evidence>
<dbReference type="FunFam" id="1.10.10.10:FF:000001">
    <property type="entry name" value="LysR family transcriptional regulator"/>
    <property type="match status" value="1"/>
</dbReference>
<dbReference type="AlphaFoldDB" id="A0A248UJB8"/>
<keyword evidence="2" id="KW-0805">Transcription regulation</keyword>
<dbReference type="InterPro" id="IPR036388">
    <property type="entry name" value="WH-like_DNA-bd_sf"/>
</dbReference>
<sequence>MQDLNDFYYFVAVVDHGGFSPAGRALGIQKSRLSRRILHLEERLGVRLLNRSSRRFSVTEIGREFYERCVAMLVEAEAAEKVIARVRTEPRGVVRMSCPTALLSFQFGELISRFMMQNPGIEIHLESTNRRVDVISEAIDLAIRVRFPPLDSTDLVMRWLDESSQCLVSAPGLISGAVKSPADLRGLPSLDWKRPHRDYAWELHHADGQVATVPHSPRLITDDMKVLRDAAIAGAGAVQLPTIFVWDDIRAGRLIHVLPDWRPMAGIVHAVFPTRRGLLPSVRALVDFLAHECAIQRSQANKIVPPIDLSNALPES</sequence>
<dbReference type="InterPro" id="IPR036390">
    <property type="entry name" value="WH_DNA-bd_sf"/>
</dbReference>
<dbReference type="OrthoDB" id="9786526at2"/>
<dbReference type="Gene3D" id="1.10.10.10">
    <property type="entry name" value="Winged helix-like DNA-binding domain superfamily/Winged helix DNA-binding domain"/>
    <property type="match status" value="1"/>
</dbReference>
<organism evidence="6 7">
    <name type="scientific">Ochrobactrum quorumnocens</name>
    <dbReference type="NCBI Taxonomy" id="271865"/>
    <lineage>
        <taxon>Bacteria</taxon>
        <taxon>Pseudomonadati</taxon>
        <taxon>Pseudomonadota</taxon>
        <taxon>Alphaproteobacteria</taxon>
        <taxon>Hyphomicrobiales</taxon>
        <taxon>Brucellaceae</taxon>
        <taxon>Brucella/Ochrobactrum group</taxon>
        <taxon>Ochrobactrum</taxon>
    </lineage>
</organism>
<dbReference type="SUPFAM" id="SSF46785">
    <property type="entry name" value="Winged helix' DNA-binding domain"/>
    <property type="match status" value="1"/>
</dbReference>
<evidence type="ECO:0000256" key="2">
    <source>
        <dbReference type="ARBA" id="ARBA00023015"/>
    </source>
</evidence>
<dbReference type="InterPro" id="IPR005119">
    <property type="entry name" value="LysR_subst-bd"/>
</dbReference>
<dbReference type="PROSITE" id="PS50931">
    <property type="entry name" value="HTH_LYSR"/>
    <property type="match status" value="1"/>
</dbReference>
<evidence type="ECO:0000256" key="4">
    <source>
        <dbReference type="ARBA" id="ARBA00023163"/>
    </source>
</evidence>
<proteinExistence type="inferred from homology"/>
<evidence type="ECO:0000313" key="7">
    <source>
        <dbReference type="Proteomes" id="UP000215256"/>
    </source>
</evidence>
<keyword evidence="3" id="KW-0238">DNA-binding</keyword>
<dbReference type="InterPro" id="IPR058163">
    <property type="entry name" value="LysR-type_TF_proteobact-type"/>
</dbReference>